<organism evidence="2 3">
    <name type="scientific">Hibiscus sabdariffa</name>
    <name type="common">roselle</name>
    <dbReference type="NCBI Taxonomy" id="183260"/>
    <lineage>
        <taxon>Eukaryota</taxon>
        <taxon>Viridiplantae</taxon>
        <taxon>Streptophyta</taxon>
        <taxon>Embryophyta</taxon>
        <taxon>Tracheophyta</taxon>
        <taxon>Spermatophyta</taxon>
        <taxon>Magnoliopsida</taxon>
        <taxon>eudicotyledons</taxon>
        <taxon>Gunneridae</taxon>
        <taxon>Pentapetalae</taxon>
        <taxon>rosids</taxon>
        <taxon>malvids</taxon>
        <taxon>Malvales</taxon>
        <taxon>Malvaceae</taxon>
        <taxon>Malvoideae</taxon>
        <taxon>Hibiscus</taxon>
    </lineage>
</organism>
<gene>
    <name evidence="2" type="ORF">V6N12_059280</name>
</gene>
<feature type="region of interest" description="Disordered" evidence="1">
    <location>
        <begin position="59"/>
        <end position="97"/>
    </location>
</feature>
<protein>
    <submittedName>
        <fullName evidence="2">Uncharacterized protein</fullName>
    </submittedName>
</protein>
<comment type="caution">
    <text evidence="2">The sequence shown here is derived from an EMBL/GenBank/DDBJ whole genome shotgun (WGS) entry which is preliminary data.</text>
</comment>
<evidence type="ECO:0000256" key="1">
    <source>
        <dbReference type="SAM" id="MobiDB-lite"/>
    </source>
</evidence>
<sequence>MANQPESAQNTKMSLTLAEIDAEHGGTRRNRTLLALPAKAETAMNGEVEDAVWSGFARGSRWRQQRDERASNGRRINPKQMGFDGGSAGVSRRTAGR</sequence>
<keyword evidence="3" id="KW-1185">Reference proteome</keyword>
<evidence type="ECO:0000313" key="3">
    <source>
        <dbReference type="Proteomes" id="UP001472677"/>
    </source>
</evidence>
<name>A0ABR2EXR8_9ROSI</name>
<dbReference type="EMBL" id="JBBPBM010000010">
    <property type="protein sequence ID" value="KAK8565726.1"/>
    <property type="molecule type" value="Genomic_DNA"/>
</dbReference>
<proteinExistence type="predicted"/>
<evidence type="ECO:0000313" key="2">
    <source>
        <dbReference type="EMBL" id="KAK8565726.1"/>
    </source>
</evidence>
<dbReference type="Proteomes" id="UP001472677">
    <property type="component" value="Unassembled WGS sequence"/>
</dbReference>
<reference evidence="2 3" key="1">
    <citation type="journal article" date="2024" name="G3 (Bethesda)">
        <title>Genome assembly of Hibiscus sabdariffa L. provides insights into metabolisms of medicinal natural products.</title>
        <authorList>
            <person name="Kim T."/>
        </authorList>
    </citation>
    <scope>NUCLEOTIDE SEQUENCE [LARGE SCALE GENOMIC DNA]</scope>
    <source>
        <strain evidence="2">TK-2024</strain>
        <tissue evidence="2">Old leaves</tissue>
    </source>
</reference>
<accession>A0ABR2EXR8</accession>